<proteinExistence type="predicted"/>
<dbReference type="AlphaFoldDB" id="A0A0R3QFU4"/>
<name>A0A0R3QFU4_9BILA</name>
<dbReference type="WBParaSite" id="BTMF_0000524201-mRNA-1">
    <property type="protein sequence ID" value="BTMF_0000524201-mRNA-1"/>
    <property type="gene ID" value="BTMF_0000524201"/>
</dbReference>
<sequence>LISQLVIFSDLSDTCSSCSQVSTYENILDHYCRSQIVNKTYTFASFGSSIQGCSLQKKIPYLFSKSFFRSVGRDTVIHFSASRGCPCHFSATGDLRFLIMADQNDRGDF</sequence>
<protein>
    <submittedName>
        <fullName evidence="1">Secreted protein</fullName>
    </submittedName>
</protein>
<dbReference type="STRING" id="42155.A0A0R3QFU4"/>
<accession>A0A0R3QFU4</accession>
<organism evidence="1">
    <name type="scientific">Brugia timori</name>
    <dbReference type="NCBI Taxonomy" id="42155"/>
    <lineage>
        <taxon>Eukaryota</taxon>
        <taxon>Metazoa</taxon>
        <taxon>Ecdysozoa</taxon>
        <taxon>Nematoda</taxon>
        <taxon>Chromadorea</taxon>
        <taxon>Rhabditida</taxon>
        <taxon>Spirurina</taxon>
        <taxon>Spiruromorpha</taxon>
        <taxon>Filarioidea</taxon>
        <taxon>Onchocercidae</taxon>
        <taxon>Brugia</taxon>
    </lineage>
</organism>
<reference evidence="1" key="1">
    <citation type="submission" date="2017-02" db="UniProtKB">
        <authorList>
            <consortium name="WormBaseParasite"/>
        </authorList>
    </citation>
    <scope>IDENTIFICATION</scope>
</reference>
<evidence type="ECO:0000313" key="1">
    <source>
        <dbReference type="WBParaSite" id="BTMF_0000524201-mRNA-1"/>
    </source>
</evidence>